<protein>
    <submittedName>
        <fullName evidence="1">Capsular polysaccharide synthesis protein</fullName>
    </submittedName>
</protein>
<dbReference type="PANTHER" id="PTHR32385">
    <property type="entry name" value="MANNOSYL PHOSPHORYLINOSITOL CERAMIDE SYNTHASE"/>
    <property type="match status" value="1"/>
</dbReference>
<dbReference type="GO" id="GO:0000030">
    <property type="term" value="F:mannosyltransferase activity"/>
    <property type="evidence" value="ECO:0007669"/>
    <property type="project" value="TreeGrafter"/>
</dbReference>
<reference evidence="1" key="1">
    <citation type="submission" date="2023-04" db="EMBL/GenBank/DDBJ databases">
        <title>Genomic of Limosilactobacillus fermentum MSJK0025.</title>
        <authorList>
            <person name="Yang S."/>
        </authorList>
    </citation>
    <scope>NUCLEOTIDE SEQUENCE</scope>
    <source>
        <strain evidence="1">MSJK0025</strain>
    </source>
</reference>
<evidence type="ECO:0000313" key="2">
    <source>
        <dbReference type="Proteomes" id="UP001218104"/>
    </source>
</evidence>
<dbReference type="InterPro" id="IPR051706">
    <property type="entry name" value="Glycosyltransferase_domain"/>
</dbReference>
<dbReference type="RefSeq" id="WP_263778499.1">
    <property type="nucleotide sequence ID" value="NZ_CP053314.1"/>
</dbReference>
<dbReference type="GO" id="GO:0051999">
    <property type="term" value="P:mannosyl-inositol phosphorylceramide biosynthetic process"/>
    <property type="evidence" value="ECO:0007669"/>
    <property type="project" value="TreeGrafter"/>
</dbReference>
<gene>
    <name evidence="1" type="ORF">P8634_00525</name>
</gene>
<dbReference type="InterPro" id="IPR008441">
    <property type="entry name" value="AfumC-like_glycosyl_Trfase"/>
</dbReference>
<proteinExistence type="predicted"/>
<dbReference type="SUPFAM" id="SSF53448">
    <property type="entry name" value="Nucleotide-diphospho-sugar transferases"/>
    <property type="match status" value="1"/>
</dbReference>
<dbReference type="Gene3D" id="3.90.550.20">
    <property type="match status" value="1"/>
</dbReference>
<dbReference type="GO" id="GO:0016020">
    <property type="term" value="C:membrane"/>
    <property type="evidence" value="ECO:0007669"/>
    <property type="project" value="GOC"/>
</dbReference>
<dbReference type="Pfam" id="PF05704">
    <property type="entry name" value="Caps_synth"/>
    <property type="match status" value="1"/>
</dbReference>
<dbReference type="AlphaFoldDB" id="A0AAJ5ZUY9"/>
<dbReference type="PANTHER" id="PTHR32385:SF15">
    <property type="entry name" value="INOSITOL PHOSPHOCERAMIDE MANNOSYLTRANSFERASE 1"/>
    <property type="match status" value="1"/>
</dbReference>
<organism evidence="1 2">
    <name type="scientific">Limosilactobacillus fermentum</name>
    <name type="common">Lactobacillus fermentum</name>
    <dbReference type="NCBI Taxonomy" id="1613"/>
    <lineage>
        <taxon>Bacteria</taxon>
        <taxon>Bacillati</taxon>
        <taxon>Bacillota</taxon>
        <taxon>Bacilli</taxon>
        <taxon>Lactobacillales</taxon>
        <taxon>Lactobacillaceae</taxon>
        <taxon>Limosilactobacillus</taxon>
    </lineage>
</organism>
<evidence type="ECO:0000313" key="1">
    <source>
        <dbReference type="EMBL" id="WFR89292.1"/>
    </source>
</evidence>
<sequence>MTMGTMYQRLKLAKANHYLYAALKGWVNKKVIKNVCKVRKIDSNYVKQANENFQTHRLLRKQYQGTIDDFEKKDGREESFEKIVWWCWLQGVEKAPEIVKVCLESVRRQFKGYKINIVTADNLEEYIEIPEYIKIKYKAGIIPNANFSDIIRVMLLSKYGGVWIDSTVYCSNGLILPVIEKEDLFMFKNDVLSGNEDIKMSSWFISARKNNYVITTTKKLMLKYWRTHDYLIDYFLFHIFMSMILNSHPEEWDKIPTFDNVSPHIMSKELNAPYSRVRYQQLNSFSSVHKLSHHAEFDSYHDTLYKHLVENDL</sequence>
<dbReference type="Proteomes" id="UP001218104">
    <property type="component" value="Chromosome"/>
</dbReference>
<name>A0AAJ5ZUY9_LIMFE</name>
<dbReference type="EMBL" id="CP121468">
    <property type="protein sequence ID" value="WFR89292.1"/>
    <property type="molecule type" value="Genomic_DNA"/>
</dbReference>
<dbReference type="InterPro" id="IPR029044">
    <property type="entry name" value="Nucleotide-diphossugar_trans"/>
</dbReference>
<accession>A0AAJ5ZUY9</accession>